<sequence>TRAQVLRDPILYLLLLGTLAPPFIQTVVFFEQDYLIDLRHYDPLAFAAAFPVMAVTTVVFGLICGQLIDRFGALKLLPFFLLPLAVATAAVALITPVWGVYVFMFLLGISSGFTSTVLGALWPEVYGLANLGGIRAIVVSAMVL</sequence>
<reference evidence="3" key="1">
    <citation type="submission" date="2013-08" db="EMBL/GenBank/DDBJ databases">
        <authorList>
            <person name="Mendez C."/>
            <person name="Richter M."/>
            <person name="Ferrer M."/>
            <person name="Sanchez J."/>
        </authorList>
    </citation>
    <scope>NUCLEOTIDE SEQUENCE</scope>
</reference>
<gene>
    <name evidence="3" type="ORF">B1B_14344</name>
</gene>
<dbReference type="InterPro" id="IPR036259">
    <property type="entry name" value="MFS_trans_sf"/>
</dbReference>
<accession>T1AIN2</accession>
<dbReference type="AlphaFoldDB" id="T1AIN2"/>
<organism evidence="3">
    <name type="scientific">mine drainage metagenome</name>
    <dbReference type="NCBI Taxonomy" id="410659"/>
    <lineage>
        <taxon>unclassified sequences</taxon>
        <taxon>metagenomes</taxon>
        <taxon>ecological metagenomes</taxon>
    </lineage>
</organism>
<dbReference type="SUPFAM" id="SSF103473">
    <property type="entry name" value="MFS general substrate transporter"/>
    <property type="match status" value="1"/>
</dbReference>
<feature type="domain" description="Major facilitator superfamily (MFS) profile" evidence="2">
    <location>
        <begin position="10"/>
        <end position="144"/>
    </location>
</feature>
<evidence type="ECO:0000313" key="3">
    <source>
        <dbReference type="EMBL" id="EQD41850.1"/>
    </source>
</evidence>
<dbReference type="InterPro" id="IPR011701">
    <property type="entry name" value="MFS"/>
</dbReference>
<dbReference type="InterPro" id="IPR020846">
    <property type="entry name" value="MFS_dom"/>
</dbReference>
<keyword evidence="1" id="KW-1133">Transmembrane helix</keyword>
<feature type="transmembrane region" description="Helical" evidence="1">
    <location>
        <begin position="76"/>
        <end position="94"/>
    </location>
</feature>
<dbReference type="EMBL" id="AUZY01009490">
    <property type="protein sequence ID" value="EQD41850.1"/>
    <property type="molecule type" value="Genomic_DNA"/>
</dbReference>
<feature type="transmembrane region" description="Helical" evidence="1">
    <location>
        <begin position="44"/>
        <end position="64"/>
    </location>
</feature>
<proteinExistence type="predicted"/>
<dbReference type="Gene3D" id="1.20.1250.20">
    <property type="entry name" value="MFS general substrate transporter like domains"/>
    <property type="match status" value="1"/>
</dbReference>
<keyword evidence="1" id="KW-0472">Membrane</keyword>
<dbReference type="Pfam" id="PF07690">
    <property type="entry name" value="MFS_1"/>
    <property type="match status" value="1"/>
</dbReference>
<evidence type="ECO:0000256" key="1">
    <source>
        <dbReference type="SAM" id="Phobius"/>
    </source>
</evidence>
<feature type="non-terminal residue" evidence="3">
    <location>
        <position position="144"/>
    </location>
</feature>
<feature type="transmembrane region" description="Helical" evidence="1">
    <location>
        <begin position="12"/>
        <end position="32"/>
    </location>
</feature>
<evidence type="ECO:0000259" key="2">
    <source>
        <dbReference type="PROSITE" id="PS50850"/>
    </source>
</evidence>
<feature type="non-terminal residue" evidence="3">
    <location>
        <position position="1"/>
    </location>
</feature>
<keyword evidence="1" id="KW-0812">Transmembrane</keyword>
<comment type="caution">
    <text evidence="3">The sequence shown here is derived from an EMBL/GenBank/DDBJ whole genome shotgun (WGS) entry which is preliminary data.</text>
</comment>
<protein>
    <submittedName>
        <fullName evidence="3">Major facilitator superfamily MFS_1</fullName>
    </submittedName>
</protein>
<reference evidence="3" key="2">
    <citation type="journal article" date="2014" name="ISME J.">
        <title>Microbial stratification in low pH oxic and suboxic macroscopic growths along an acid mine drainage.</title>
        <authorList>
            <person name="Mendez-Garcia C."/>
            <person name="Mesa V."/>
            <person name="Sprenger R.R."/>
            <person name="Richter M."/>
            <person name="Diez M.S."/>
            <person name="Solano J."/>
            <person name="Bargiela R."/>
            <person name="Golyshina O.V."/>
            <person name="Manteca A."/>
            <person name="Ramos J.L."/>
            <person name="Gallego J.R."/>
            <person name="Llorente I."/>
            <person name="Martins Dos Santos V.A."/>
            <person name="Jensen O.N."/>
            <person name="Pelaez A.I."/>
            <person name="Sanchez J."/>
            <person name="Ferrer M."/>
        </authorList>
    </citation>
    <scope>NUCLEOTIDE SEQUENCE</scope>
</reference>
<dbReference type="PROSITE" id="PS50850">
    <property type="entry name" value="MFS"/>
    <property type="match status" value="1"/>
</dbReference>
<name>T1AIN2_9ZZZZ</name>
<dbReference type="GO" id="GO:0022857">
    <property type="term" value="F:transmembrane transporter activity"/>
    <property type="evidence" value="ECO:0007669"/>
    <property type="project" value="InterPro"/>
</dbReference>